<dbReference type="Proteomes" id="UP001152888">
    <property type="component" value="Unassembled WGS sequence"/>
</dbReference>
<protein>
    <submittedName>
        <fullName evidence="1">Uncharacterized protein</fullName>
    </submittedName>
</protein>
<dbReference type="EMBL" id="CAKOFQ010007158">
    <property type="protein sequence ID" value="CAH1992899.1"/>
    <property type="molecule type" value="Genomic_DNA"/>
</dbReference>
<organism evidence="1 2">
    <name type="scientific">Acanthoscelides obtectus</name>
    <name type="common">Bean weevil</name>
    <name type="synonym">Bruchus obtectus</name>
    <dbReference type="NCBI Taxonomy" id="200917"/>
    <lineage>
        <taxon>Eukaryota</taxon>
        <taxon>Metazoa</taxon>
        <taxon>Ecdysozoa</taxon>
        <taxon>Arthropoda</taxon>
        <taxon>Hexapoda</taxon>
        <taxon>Insecta</taxon>
        <taxon>Pterygota</taxon>
        <taxon>Neoptera</taxon>
        <taxon>Endopterygota</taxon>
        <taxon>Coleoptera</taxon>
        <taxon>Polyphaga</taxon>
        <taxon>Cucujiformia</taxon>
        <taxon>Chrysomeloidea</taxon>
        <taxon>Chrysomelidae</taxon>
        <taxon>Bruchinae</taxon>
        <taxon>Bruchini</taxon>
        <taxon>Acanthoscelides</taxon>
    </lineage>
</organism>
<dbReference type="AlphaFoldDB" id="A0A9P0PQB5"/>
<dbReference type="OrthoDB" id="5376140at2759"/>
<comment type="caution">
    <text evidence="1">The sequence shown here is derived from an EMBL/GenBank/DDBJ whole genome shotgun (WGS) entry which is preliminary data.</text>
</comment>
<evidence type="ECO:0000313" key="1">
    <source>
        <dbReference type="EMBL" id="CAH1992899.1"/>
    </source>
</evidence>
<reference evidence="1" key="1">
    <citation type="submission" date="2022-03" db="EMBL/GenBank/DDBJ databases">
        <authorList>
            <person name="Sayadi A."/>
        </authorList>
    </citation>
    <scope>NUCLEOTIDE SEQUENCE</scope>
</reference>
<name>A0A9P0PQB5_ACAOB</name>
<accession>A0A9P0PQB5</accession>
<proteinExistence type="predicted"/>
<evidence type="ECO:0000313" key="2">
    <source>
        <dbReference type="Proteomes" id="UP001152888"/>
    </source>
</evidence>
<gene>
    <name evidence="1" type="ORF">ACAOBT_LOCUS21159</name>
</gene>
<keyword evidence="2" id="KW-1185">Reference proteome</keyword>
<sequence length="156" mass="17649">MAEVLIANPDNIMEENIAKRLKSADLEEKLNNNIGVPAKTSPERCDKCNQYSDQILYYNGHLNNSSEEFVALTHEKLSLFTGKEDVIDELDEIPTHKITHFSIYDEKGHLVPFDAGLVECNVPLYSVDSSNQCMKRILVIIMELQLMIVVLLMSGH</sequence>